<dbReference type="GO" id="GO:0032263">
    <property type="term" value="P:GMP salvage"/>
    <property type="evidence" value="ECO:0007669"/>
    <property type="project" value="TreeGrafter"/>
</dbReference>
<evidence type="ECO:0000256" key="8">
    <source>
        <dbReference type="ARBA" id="ARBA00022679"/>
    </source>
</evidence>
<dbReference type="GO" id="GO:0006178">
    <property type="term" value="P:guanine salvage"/>
    <property type="evidence" value="ECO:0007669"/>
    <property type="project" value="TreeGrafter"/>
</dbReference>
<dbReference type="InterPro" id="IPR029057">
    <property type="entry name" value="PRTase-like"/>
</dbReference>
<evidence type="ECO:0000256" key="13">
    <source>
        <dbReference type="ARBA" id="ARBA00048811"/>
    </source>
</evidence>
<evidence type="ECO:0000256" key="14">
    <source>
        <dbReference type="ARBA" id="ARBA00049402"/>
    </source>
</evidence>
<keyword evidence="6 15" id="KW-0963">Cytoplasm</keyword>
<organism evidence="17">
    <name type="scientific">Solibacter usitatus (strain Ellin6076)</name>
    <dbReference type="NCBI Taxonomy" id="234267"/>
    <lineage>
        <taxon>Bacteria</taxon>
        <taxon>Pseudomonadati</taxon>
        <taxon>Acidobacteriota</taxon>
        <taxon>Terriglobia</taxon>
        <taxon>Bryobacterales</taxon>
        <taxon>Solibacteraceae</taxon>
        <taxon>Candidatus Solibacter</taxon>
    </lineage>
</organism>
<evidence type="ECO:0000256" key="12">
    <source>
        <dbReference type="ARBA" id="ARBA00022842"/>
    </source>
</evidence>
<keyword evidence="9 15" id="KW-0479">Metal-binding</keyword>
<keyword evidence="12 15" id="KW-0460">Magnesium</keyword>
<dbReference type="OrthoDB" id="9802824at2"/>
<accession>Q02CS3</accession>
<keyword evidence="8 15" id="KW-0808">Transferase</keyword>
<dbReference type="GO" id="GO:0046100">
    <property type="term" value="P:hypoxanthine metabolic process"/>
    <property type="evidence" value="ECO:0007669"/>
    <property type="project" value="TreeGrafter"/>
</dbReference>
<dbReference type="SUPFAM" id="SSF53271">
    <property type="entry name" value="PRTase-like"/>
    <property type="match status" value="1"/>
</dbReference>
<comment type="subcellular location">
    <subcellularLocation>
        <location evidence="2 15">Cytoplasm</location>
    </subcellularLocation>
</comment>
<evidence type="ECO:0000256" key="4">
    <source>
        <dbReference type="ARBA" id="ARBA00008391"/>
    </source>
</evidence>
<dbReference type="InterPro" id="IPR000836">
    <property type="entry name" value="PRTase_dom"/>
</dbReference>
<evidence type="ECO:0000259" key="16">
    <source>
        <dbReference type="Pfam" id="PF00156"/>
    </source>
</evidence>
<evidence type="ECO:0000256" key="6">
    <source>
        <dbReference type="ARBA" id="ARBA00022490"/>
    </source>
</evidence>
<keyword evidence="11 15" id="KW-0547">Nucleotide-binding</keyword>
<dbReference type="Gene3D" id="3.40.50.2020">
    <property type="match status" value="1"/>
</dbReference>
<dbReference type="InParanoid" id="Q02CS3"/>
<evidence type="ECO:0000256" key="10">
    <source>
        <dbReference type="ARBA" id="ARBA00022726"/>
    </source>
</evidence>
<proteinExistence type="inferred from homology"/>
<dbReference type="HOGENOM" id="CLU_073615_0_0_0"/>
<evidence type="ECO:0000313" key="17">
    <source>
        <dbReference type="EMBL" id="ABJ81143.1"/>
    </source>
</evidence>
<sequence>MSALPIPGLDRILFTEEQIKARIREVAAEITARYQGRTVKLIGVLKGSVFFMTALARHIDLPLKIDFLAISSFSNKSGSPGVVRIAKDLDESIEGDDVILVEDIVDTGFTLRYLLQTLAGRAPNSLSVCTFLDRNSRRIVQVPVDFRCFEIPDRFVVGFGLDSNQLYRNLPYVAVLIPANRDNQSRDRY</sequence>
<evidence type="ECO:0000256" key="9">
    <source>
        <dbReference type="ARBA" id="ARBA00022723"/>
    </source>
</evidence>
<evidence type="ECO:0000256" key="5">
    <source>
        <dbReference type="ARBA" id="ARBA00011895"/>
    </source>
</evidence>
<protein>
    <recommendedName>
        <fullName evidence="5 15">Hypoxanthine phosphoribosyltransferase</fullName>
        <ecNumber evidence="5 15">2.4.2.8</ecNumber>
    </recommendedName>
</protein>
<dbReference type="STRING" id="234267.Acid_0128"/>
<dbReference type="eggNOG" id="COG0634">
    <property type="taxonomic scope" value="Bacteria"/>
</dbReference>
<dbReference type="GO" id="GO:0004422">
    <property type="term" value="F:hypoxanthine phosphoribosyltransferase activity"/>
    <property type="evidence" value="ECO:0007669"/>
    <property type="project" value="InterPro"/>
</dbReference>
<evidence type="ECO:0000256" key="3">
    <source>
        <dbReference type="ARBA" id="ARBA00004669"/>
    </source>
</evidence>
<evidence type="ECO:0000256" key="11">
    <source>
        <dbReference type="ARBA" id="ARBA00022741"/>
    </source>
</evidence>
<dbReference type="NCBIfam" id="TIGR01203">
    <property type="entry name" value="HGPRTase"/>
    <property type="match status" value="1"/>
</dbReference>
<dbReference type="CDD" id="cd06223">
    <property type="entry name" value="PRTases_typeI"/>
    <property type="match status" value="1"/>
</dbReference>
<dbReference type="FunFam" id="3.40.50.2020:FF:000006">
    <property type="entry name" value="Hypoxanthine phosphoribosyltransferase"/>
    <property type="match status" value="1"/>
</dbReference>
<feature type="domain" description="Phosphoribosyltransferase" evidence="16">
    <location>
        <begin position="17"/>
        <end position="163"/>
    </location>
</feature>
<dbReference type="EMBL" id="CP000473">
    <property type="protein sequence ID" value="ABJ81143.1"/>
    <property type="molecule type" value="Genomic_DNA"/>
</dbReference>
<dbReference type="KEGG" id="sus:Acid_0128"/>
<dbReference type="GO" id="GO:0032264">
    <property type="term" value="P:IMP salvage"/>
    <property type="evidence" value="ECO:0007669"/>
    <property type="project" value="UniProtKB-UniPathway"/>
</dbReference>
<dbReference type="GO" id="GO:0000166">
    <property type="term" value="F:nucleotide binding"/>
    <property type="evidence" value="ECO:0007669"/>
    <property type="project" value="UniProtKB-KW"/>
</dbReference>
<evidence type="ECO:0000256" key="15">
    <source>
        <dbReference type="RuleBase" id="RU364099"/>
    </source>
</evidence>
<keyword evidence="10 15" id="KW-0660">Purine salvage</keyword>
<keyword evidence="7 15" id="KW-0328">Glycosyltransferase</keyword>
<gene>
    <name evidence="17" type="ordered locus">Acid_0128</name>
</gene>
<evidence type="ECO:0000256" key="2">
    <source>
        <dbReference type="ARBA" id="ARBA00004496"/>
    </source>
</evidence>
<comment type="cofactor">
    <cofactor evidence="1 15">
        <name>Mg(2+)</name>
        <dbReference type="ChEBI" id="CHEBI:18420"/>
    </cofactor>
</comment>
<name>Q02CS3_SOLUE</name>
<comment type="catalytic activity">
    <reaction evidence="13">
        <text>GMP + diphosphate = guanine + 5-phospho-alpha-D-ribose 1-diphosphate</text>
        <dbReference type="Rhea" id="RHEA:25424"/>
        <dbReference type="ChEBI" id="CHEBI:16235"/>
        <dbReference type="ChEBI" id="CHEBI:33019"/>
        <dbReference type="ChEBI" id="CHEBI:58017"/>
        <dbReference type="ChEBI" id="CHEBI:58115"/>
        <dbReference type="EC" id="2.4.2.8"/>
    </reaction>
    <physiologicalReaction direction="right-to-left" evidence="13">
        <dbReference type="Rhea" id="RHEA:25426"/>
    </physiologicalReaction>
</comment>
<dbReference type="GO" id="GO:0000287">
    <property type="term" value="F:magnesium ion binding"/>
    <property type="evidence" value="ECO:0007669"/>
    <property type="project" value="TreeGrafter"/>
</dbReference>
<dbReference type="GO" id="GO:0052657">
    <property type="term" value="F:guanine phosphoribosyltransferase activity"/>
    <property type="evidence" value="ECO:0007669"/>
    <property type="project" value="UniProtKB-ARBA"/>
</dbReference>
<dbReference type="UniPathway" id="UPA00591">
    <property type="reaction ID" value="UER00648"/>
</dbReference>
<dbReference type="FunCoup" id="Q02CS3">
    <property type="interactions" value="495"/>
</dbReference>
<dbReference type="GO" id="GO:0005829">
    <property type="term" value="C:cytosol"/>
    <property type="evidence" value="ECO:0007669"/>
    <property type="project" value="TreeGrafter"/>
</dbReference>
<dbReference type="PANTHER" id="PTHR43340:SF1">
    <property type="entry name" value="HYPOXANTHINE PHOSPHORIBOSYLTRANSFERASE"/>
    <property type="match status" value="1"/>
</dbReference>
<reference evidence="17" key="1">
    <citation type="submission" date="2006-10" db="EMBL/GenBank/DDBJ databases">
        <title>Complete sequence of Solibacter usitatus Ellin6076.</title>
        <authorList>
            <consortium name="US DOE Joint Genome Institute"/>
            <person name="Copeland A."/>
            <person name="Lucas S."/>
            <person name="Lapidus A."/>
            <person name="Barry K."/>
            <person name="Detter J.C."/>
            <person name="Glavina del Rio T."/>
            <person name="Hammon N."/>
            <person name="Israni S."/>
            <person name="Dalin E."/>
            <person name="Tice H."/>
            <person name="Pitluck S."/>
            <person name="Thompson L.S."/>
            <person name="Brettin T."/>
            <person name="Bruce D."/>
            <person name="Han C."/>
            <person name="Tapia R."/>
            <person name="Gilna P."/>
            <person name="Schmutz J."/>
            <person name="Larimer F."/>
            <person name="Land M."/>
            <person name="Hauser L."/>
            <person name="Kyrpides N."/>
            <person name="Mikhailova N."/>
            <person name="Janssen P.H."/>
            <person name="Kuske C.R."/>
            <person name="Richardson P."/>
        </authorList>
    </citation>
    <scope>NUCLEOTIDE SEQUENCE</scope>
    <source>
        <strain evidence="17">Ellin6076</strain>
    </source>
</reference>
<evidence type="ECO:0000256" key="7">
    <source>
        <dbReference type="ARBA" id="ARBA00022676"/>
    </source>
</evidence>
<dbReference type="AlphaFoldDB" id="Q02CS3"/>
<dbReference type="Pfam" id="PF00156">
    <property type="entry name" value="Pribosyltran"/>
    <property type="match status" value="1"/>
</dbReference>
<comment type="catalytic activity">
    <reaction evidence="14">
        <text>IMP + diphosphate = hypoxanthine + 5-phospho-alpha-D-ribose 1-diphosphate</text>
        <dbReference type="Rhea" id="RHEA:17973"/>
        <dbReference type="ChEBI" id="CHEBI:17368"/>
        <dbReference type="ChEBI" id="CHEBI:33019"/>
        <dbReference type="ChEBI" id="CHEBI:58017"/>
        <dbReference type="ChEBI" id="CHEBI:58053"/>
        <dbReference type="EC" id="2.4.2.8"/>
    </reaction>
    <physiologicalReaction direction="right-to-left" evidence="14">
        <dbReference type="Rhea" id="RHEA:17975"/>
    </physiologicalReaction>
</comment>
<dbReference type="PANTHER" id="PTHR43340">
    <property type="entry name" value="HYPOXANTHINE-GUANINE PHOSPHORIBOSYLTRANSFERASE"/>
    <property type="match status" value="1"/>
</dbReference>
<evidence type="ECO:0000256" key="1">
    <source>
        <dbReference type="ARBA" id="ARBA00001946"/>
    </source>
</evidence>
<dbReference type="InterPro" id="IPR050408">
    <property type="entry name" value="HGPRT"/>
</dbReference>
<comment type="pathway">
    <text evidence="3 15">Purine metabolism; IMP biosynthesis via salvage pathway; IMP from hypoxanthine: step 1/1.</text>
</comment>
<dbReference type="GO" id="GO:0006166">
    <property type="term" value="P:purine ribonucleoside salvage"/>
    <property type="evidence" value="ECO:0007669"/>
    <property type="project" value="UniProtKB-KW"/>
</dbReference>
<dbReference type="InterPro" id="IPR005904">
    <property type="entry name" value="Hxn_phspho_trans"/>
</dbReference>
<comment type="similarity">
    <text evidence="4 15">Belongs to the purine/pyrimidine phosphoribosyltransferase family.</text>
</comment>
<dbReference type="EC" id="2.4.2.8" evidence="5 15"/>